<dbReference type="PANTHER" id="PTHR42885">
    <property type="entry name" value="HISTIDINOL-PHOSPHATE AMINOTRANSFERASE-RELATED"/>
    <property type="match status" value="1"/>
</dbReference>
<feature type="domain" description="Aminotransferase class I/classII large" evidence="2">
    <location>
        <begin position="58"/>
        <end position="320"/>
    </location>
</feature>
<dbReference type="AlphaFoldDB" id="A0A410JZ62"/>
<gene>
    <name evidence="3" type="ORF">EP073_08585</name>
</gene>
<dbReference type="CDD" id="cd00609">
    <property type="entry name" value="AAT_like"/>
    <property type="match status" value="1"/>
</dbReference>
<reference evidence="3 4" key="1">
    <citation type="submission" date="2019-01" db="EMBL/GenBank/DDBJ databases">
        <title>Geovibrio thiophilus DSM 11263, complete genome.</title>
        <authorList>
            <person name="Spring S."/>
            <person name="Bunk B."/>
            <person name="Sproer C."/>
        </authorList>
    </citation>
    <scope>NUCLEOTIDE SEQUENCE [LARGE SCALE GENOMIC DNA]</scope>
    <source>
        <strain evidence="3 4">DSM 11263</strain>
    </source>
</reference>
<sequence length="331" mass="36336">MKQGKHGGDIYKAAAELNVPLAEIRDYSGNVSHMQPQRLSGLNLPELLSVLPEPESCTLRKAYAASIGVSPENVCVTAGTTEAIEKICRLYSDKRANIAAPTYSDYEYFCRMYGISVKTHPVLAPADLCFICNPNNPTGGTTARAVLLEMIKTNPQTMFAVDESYMPFHVNEPDFTLKNHLTENLAVLRSFSKIFGVPGLRLGFVISGNEELIGRITGLMPPWNVNTAAQAAGMLLLNEDTSKTAAKTAKLKKAFLPELDKLGWIEPLESDVNFILCRLHGVTSADAFRKCFEQRVLIRDCANFTGLIGEHIRFSVRGDMQPLVDALGNVL</sequence>
<dbReference type="PROSITE" id="PS00105">
    <property type="entry name" value="AA_TRANSFER_CLASS_1"/>
    <property type="match status" value="1"/>
</dbReference>
<dbReference type="Gene3D" id="3.90.1150.10">
    <property type="entry name" value="Aspartate Aminotransferase, domain 1"/>
    <property type="match status" value="1"/>
</dbReference>
<dbReference type="RefSeq" id="WP_128466740.1">
    <property type="nucleotide sequence ID" value="NZ_CP035108.1"/>
</dbReference>
<dbReference type="InterPro" id="IPR015424">
    <property type="entry name" value="PyrdxlP-dep_Trfase"/>
</dbReference>
<dbReference type="InterPro" id="IPR004838">
    <property type="entry name" value="NHTrfase_class1_PyrdxlP-BS"/>
</dbReference>
<dbReference type="Proteomes" id="UP000287502">
    <property type="component" value="Chromosome"/>
</dbReference>
<dbReference type="InterPro" id="IPR015421">
    <property type="entry name" value="PyrdxlP-dep_Trfase_major"/>
</dbReference>
<dbReference type="Pfam" id="PF00155">
    <property type="entry name" value="Aminotran_1_2"/>
    <property type="match status" value="1"/>
</dbReference>
<proteinExistence type="inferred from homology"/>
<keyword evidence="1 3" id="KW-0808">Transferase</keyword>
<evidence type="ECO:0000256" key="1">
    <source>
        <dbReference type="RuleBase" id="RU000481"/>
    </source>
</evidence>
<dbReference type="Gene3D" id="3.40.640.10">
    <property type="entry name" value="Type I PLP-dependent aspartate aminotransferase-like (Major domain)"/>
    <property type="match status" value="1"/>
</dbReference>
<organism evidence="3 4">
    <name type="scientific">Geovibrio thiophilus</name>
    <dbReference type="NCBI Taxonomy" id="139438"/>
    <lineage>
        <taxon>Bacteria</taxon>
        <taxon>Pseudomonadati</taxon>
        <taxon>Deferribacterota</taxon>
        <taxon>Deferribacteres</taxon>
        <taxon>Deferribacterales</taxon>
        <taxon>Geovibrionaceae</taxon>
        <taxon>Geovibrio</taxon>
    </lineage>
</organism>
<dbReference type="InterPro" id="IPR004839">
    <property type="entry name" value="Aminotransferase_I/II_large"/>
</dbReference>
<dbReference type="KEGG" id="gtl:EP073_08585"/>
<keyword evidence="1 3" id="KW-0032">Aminotransferase</keyword>
<name>A0A410JZ62_9BACT</name>
<dbReference type="SUPFAM" id="SSF53383">
    <property type="entry name" value="PLP-dependent transferases"/>
    <property type="match status" value="1"/>
</dbReference>
<evidence type="ECO:0000259" key="2">
    <source>
        <dbReference type="Pfam" id="PF00155"/>
    </source>
</evidence>
<dbReference type="GO" id="GO:0030170">
    <property type="term" value="F:pyridoxal phosphate binding"/>
    <property type="evidence" value="ECO:0007669"/>
    <property type="project" value="InterPro"/>
</dbReference>
<dbReference type="OrthoDB" id="9813612at2"/>
<dbReference type="EMBL" id="CP035108">
    <property type="protein sequence ID" value="QAR33454.1"/>
    <property type="molecule type" value="Genomic_DNA"/>
</dbReference>
<dbReference type="GO" id="GO:0008483">
    <property type="term" value="F:transaminase activity"/>
    <property type="evidence" value="ECO:0007669"/>
    <property type="project" value="UniProtKB-KW"/>
</dbReference>
<dbReference type="InterPro" id="IPR015422">
    <property type="entry name" value="PyrdxlP-dep_Trfase_small"/>
</dbReference>
<protein>
    <recommendedName>
        <fullName evidence="1">Aminotransferase</fullName>
        <ecNumber evidence="1">2.6.1.-</ecNumber>
    </recommendedName>
</protein>
<keyword evidence="4" id="KW-1185">Reference proteome</keyword>
<dbReference type="EC" id="2.6.1.-" evidence="1"/>
<evidence type="ECO:0000313" key="4">
    <source>
        <dbReference type="Proteomes" id="UP000287502"/>
    </source>
</evidence>
<evidence type="ECO:0000313" key="3">
    <source>
        <dbReference type="EMBL" id="QAR33454.1"/>
    </source>
</evidence>
<comment type="cofactor">
    <cofactor evidence="1">
        <name>pyridoxal 5'-phosphate</name>
        <dbReference type="ChEBI" id="CHEBI:597326"/>
    </cofactor>
</comment>
<accession>A0A410JZ62</accession>
<comment type="similarity">
    <text evidence="1">Belongs to the class-I pyridoxal-phosphate-dependent aminotransferase family.</text>
</comment>